<evidence type="ECO:0000313" key="2">
    <source>
        <dbReference type="EMBL" id="MBE0401138.1"/>
    </source>
</evidence>
<keyword evidence="2" id="KW-0808">Transferase</keyword>
<protein>
    <submittedName>
        <fullName evidence="2">Methyltransferase domain-containing protein</fullName>
    </submittedName>
</protein>
<keyword evidence="3" id="KW-1185">Reference proteome</keyword>
<dbReference type="EMBL" id="RRZD01000013">
    <property type="protein sequence ID" value="MBE0401138.1"/>
    <property type="molecule type" value="Genomic_DNA"/>
</dbReference>
<reference evidence="2 3" key="1">
    <citation type="submission" date="2020-07" db="EMBL/GenBank/DDBJ databases">
        <title>Halophilic bacteria isolated from french cheeses.</title>
        <authorList>
            <person name="Kothe C.I."/>
            <person name="Farah-Kraiem B."/>
            <person name="Renault P."/>
            <person name="Dridi B."/>
        </authorList>
    </citation>
    <scope>NUCLEOTIDE SEQUENCE [LARGE SCALE GENOMIC DNA]</scope>
    <source>
        <strain evidence="2 3">FME1</strain>
    </source>
</reference>
<dbReference type="Gene3D" id="3.40.50.150">
    <property type="entry name" value="Vaccinia Virus protein VP39"/>
    <property type="match status" value="1"/>
</dbReference>
<dbReference type="SUPFAM" id="SSF53335">
    <property type="entry name" value="S-adenosyl-L-methionine-dependent methyltransferases"/>
    <property type="match status" value="1"/>
</dbReference>
<dbReference type="Pfam" id="PF08241">
    <property type="entry name" value="Methyltransf_11"/>
    <property type="match status" value="1"/>
</dbReference>
<dbReference type="PANTHER" id="PTHR43861:SF1">
    <property type="entry name" value="TRANS-ACONITATE 2-METHYLTRANSFERASE"/>
    <property type="match status" value="1"/>
</dbReference>
<accession>A0ABR9F3U6</accession>
<proteinExistence type="predicted"/>
<comment type="caution">
    <text evidence="2">The sequence shown here is derived from an EMBL/GenBank/DDBJ whole genome shotgun (WGS) entry which is preliminary data.</text>
</comment>
<sequence>MTHTPQQNAPGQKWNASGYAENADFVPKLGGDVLKLLSPQAGESILDLGCGDGALTERLVQLGANVLGVDASEDMVNATRQRGISAQIVDAHQLDFDHEFDAVFSNAALHWMLDPQPVLVGVKRALKPGGRLVAEFGGHGNVAAICTALIAALHLRGISIEGRHPWYFPTPTEYTKQLERAGFEVESIALIPRPTPLPTGMAGWLKTFASPFMHGLDESVREAVLEDTLMLLEHSLRDEQGNWTADYVRLRVSARA</sequence>
<dbReference type="CDD" id="cd02440">
    <property type="entry name" value="AdoMet_MTases"/>
    <property type="match status" value="1"/>
</dbReference>
<dbReference type="RefSeq" id="WP_096278843.1">
    <property type="nucleotide sequence ID" value="NZ_CBCSBM010000005.1"/>
</dbReference>
<organism evidence="2 3">
    <name type="scientific">Halomonas casei</name>
    <dbReference type="NCBI Taxonomy" id="2742613"/>
    <lineage>
        <taxon>Bacteria</taxon>
        <taxon>Pseudomonadati</taxon>
        <taxon>Pseudomonadota</taxon>
        <taxon>Gammaproteobacteria</taxon>
        <taxon>Oceanospirillales</taxon>
        <taxon>Halomonadaceae</taxon>
        <taxon>Halomonas</taxon>
    </lineage>
</organism>
<name>A0ABR9F3U6_9GAMM</name>
<dbReference type="PANTHER" id="PTHR43861">
    <property type="entry name" value="TRANS-ACONITATE 2-METHYLTRANSFERASE-RELATED"/>
    <property type="match status" value="1"/>
</dbReference>
<keyword evidence="2" id="KW-0489">Methyltransferase</keyword>
<dbReference type="InterPro" id="IPR013216">
    <property type="entry name" value="Methyltransf_11"/>
</dbReference>
<dbReference type="GO" id="GO:0032259">
    <property type="term" value="P:methylation"/>
    <property type="evidence" value="ECO:0007669"/>
    <property type="project" value="UniProtKB-KW"/>
</dbReference>
<dbReference type="InterPro" id="IPR029063">
    <property type="entry name" value="SAM-dependent_MTases_sf"/>
</dbReference>
<dbReference type="GO" id="GO:0008168">
    <property type="term" value="F:methyltransferase activity"/>
    <property type="evidence" value="ECO:0007669"/>
    <property type="project" value="UniProtKB-KW"/>
</dbReference>
<evidence type="ECO:0000259" key="1">
    <source>
        <dbReference type="Pfam" id="PF08241"/>
    </source>
</evidence>
<gene>
    <name evidence="2" type="ORF">EI168_13645</name>
</gene>
<feature type="domain" description="Methyltransferase type 11" evidence="1">
    <location>
        <begin position="46"/>
        <end position="133"/>
    </location>
</feature>
<evidence type="ECO:0000313" key="3">
    <source>
        <dbReference type="Proteomes" id="UP001645039"/>
    </source>
</evidence>
<dbReference type="Proteomes" id="UP001645039">
    <property type="component" value="Unassembled WGS sequence"/>
</dbReference>